<name>A0ABZ2KW63_9BACT</name>
<proteinExistence type="predicted"/>
<gene>
    <name evidence="2" type="ORF">LVJ94_39260</name>
</gene>
<reference evidence="2" key="1">
    <citation type="submission" date="2021-12" db="EMBL/GenBank/DDBJ databases">
        <title>Discovery of the Pendulisporaceae a myxobacterial family with distinct sporulation behavior and unique specialized metabolism.</title>
        <authorList>
            <person name="Garcia R."/>
            <person name="Popoff A."/>
            <person name="Bader C.D."/>
            <person name="Loehr J."/>
            <person name="Walesch S."/>
            <person name="Walt C."/>
            <person name="Boldt J."/>
            <person name="Bunk B."/>
            <person name="Haeckl F.J.F.P.J."/>
            <person name="Gunesch A.P."/>
            <person name="Birkelbach J."/>
            <person name="Nuebel U."/>
            <person name="Pietschmann T."/>
            <person name="Bach T."/>
            <person name="Mueller R."/>
        </authorList>
    </citation>
    <scope>NUCLEOTIDE SEQUENCE</scope>
    <source>
        <strain evidence="2">MSr11367</strain>
    </source>
</reference>
<dbReference type="SUPFAM" id="SSF54427">
    <property type="entry name" value="NTF2-like"/>
    <property type="match status" value="1"/>
</dbReference>
<dbReference type="InterPro" id="IPR032710">
    <property type="entry name" value="NTF2-like_dom_sf"/>
</dbReference>
<evidence type="ECO:0000259" key="1">
    <source>
        <dbReference type="Pfam" id="PF12680"/>
    </source>
</evidence>
<protein>
    <submittedName>
        <fullName evidence="2">Nuclear transport factor 2 family protein</fullName>
    </submittedName>
</protein>
<keyword evidence="3" id="KW-1185">Reference proteome</keyword>
<dbReference type="Proteomes" id="UP001374803">
    <property type="component" value="Chromosome"/>
</dbReference>
<sequence length="138" mass="15640">MDTRTVVERFFDRLTAGAVEDVAALVSDPVDWYIPGHEAIAPWLGRRTRRHEVEEVYRLLFRNVEPIRFAMHDIVVEGNVAVASGEFASRMLATGNVYESLLFVHFTVVDGQIVRYRLLEDTYGLVRAMSAHPSHPAV</sequence>
<dbReference type="EMBL" id="CP089983">
    <property type="protein sequence ID" value="WXB02934.1"/>
    <property type="molecule type" value="Genomic_DNA"/>
</dbReference>
<dbReference type="Pfam" id="PF12680">
    <property type="entry name" value="SnoaL_2"/>
    <property type="match status" value="1"/>
</dbReference>
<evidence type="ECO:0000313" key="2">
    <source>
        <dbReference type="EMBL" id="WXB02934.1"/>
    </source>
</evidence>
<feature type="domain" description="SnoaL-like" evidence="1">
    <location>
        <begin position="7"/>
        <end position="116"/>
    </location>
</feature>
<accession>A0ABZ2KW63</accession>
<evidence type="ECO:0000313" key="3">
    <source>
        <dbReference type="Proteomes" id="UP001374803"/>
    </source>
</evidence>
<dbReference type="InterPro" id="IPR037401">
    <property type="entry name" value="SnoaL-like"/>
</dbReference>
<dbReference type="RefSeq" id="WP_394832560.1">
    <property type="nucleotide sequence ID" value="NZ_CP089929.1"/>
</dbReference>
<dbReference type="Gene3D" id="3.10.450.50">
    <property type="match status" value="1"/>
</dbReference>
<organism evidence="2 3">
    <name type="scientific">Pendulispora rubella</name>
    <dbReference type="NCBI Taxonomy" id="2741070"/>
    <lineage>
        <taxon>Bacteria</taxon>
        <taxon>Pseudomonadati</taxon>
        <taxon>Myxococcota</taxon>
        <taxon>Myxococcia</taxon>
        <taxon>Myxococcales</taxon>
        <taxon>Sorangiineae</taxon>
        <taxon>Pendulisporaceae</taxon>
        <taxon>Pendulispora</taxon>
    </lineage>
</organism>